<name>A0ABD2AG25_VESSQ</name>
<protein>
    <submittedName>
        <fullName evidence="2">Reticulon-4 isoform X2</fullName>
    </submittedName>
</protein>
<feature type="compositionally biased region" description="Polar residues" evidence="1">
    <location>
        <begin position="396"/>
        <end position="417"/>
    </location>
</feature>
<feature type="compositionally biased region" description="Basic and acidic residues" evidence="1">
    <location>
        <begin position="58"/>
        <end position="98"/>
    </location>
</feature>
<evidence type="ECO:0000313" key="3">
    <source>
        <dbReference type="Proteomes" id="UP001607302"/>
    </source>
</evidence>
<dbReference type="EMBL" id="JAUDFV010000149">
    <property type="protein sequence ID" value="KAL2719559.1"/>
    <property type="molecule type" value="Genomic_DNA"/>
</dbReference>
<keyword evidence="3" id="KW-1185">Reference proteome</keyword>
<organism evidence="2 3">
    <name type="scientific">Vespula squamosa</name>
    <name type="common">Southern yellow jacket</name>
    <name type="synonym">Wasp</name>
    <dbReference type="NCBI Taxonomy" id="30214"/>
    <lineage>
        <taxon>Eukaryota</taxon>
        <taxon>Metazoa</taxon>
        <taxon>Ecdysozoa</taxon>
        <taxon>Arthropoda</taxon>
        <taxon>Hexapoda</taxon>
        <taxon>Insecta</taxon>
        <taxon>Pterygota</taxon>
        <taxon>Neoptera</taxon>
        <taxon>Endopterygota</taxon>
        <taxon>Hymenoptera</taxon>
        <taxon>Apocrita</taxon>
        <taxon>Aculeata</taxon>
        <taxon>Vespoidea</taxon>
        <taxon>Vespidae</taxon>
        <taxon>Vespinae</taxon>
        <taxon>Vespula</taxon>
    </lineage>
</organism>
<feature type="compositionally biased region" description="Polar residues" evidence="1">
    <location>
        <begin position="154"/>
        <end position="165"/>
    </location>
</feature>
<proteinExistence type="predicted"/>
<feature type="compositionally biased region" description="Basic and acidic residues" evidence="1">
    <location>
        <begin position="17"/>
        <end position="50"/>
    </location>
</feature>
<feature type="region of interest" description="Disordered" evidence="1">
    <location>
        <begin position="1"/>
        <end position="216"/>
    </location>
</feature>
<dbReference type="AlphaFoldDB" id="A0ABD2AG25"/>
<feature type="region of interest" description="Disordered" evidence="1">
    <location>
        <begin position="390"/>
        <end position="417"/>
    </location>
</feature>
<evidence type="ECO:0000256" key="1">
    <source>
        <dbReference type="SAM" id="MobiDB-lite"/>
    </source>
</evidence>
<comment type="caution">
    <text evidence="2">The sequence shown here is derived from an EMBL/GenBank/DDBJ whole genome shotgun (WGS) entry which is preliminary data.</text>
</comment>
<reference evidence="2 3" key="1">
    <citation type="journal article" date="2024" name="Ann. Entomol. Soc. Am.">
        <title>Genomic analyses of the southern and eastern yellowjacket wasps (Hymenoptera: Vespidae) reveal evolutionary signatures of social life.</title>
        <authorList>
            <person name="Catto M.A."/>
            <person name="Caine P.B."/>
            <person name="Orr S.E."/>
            <person name="Hunt B.G."/>
            <person name="Goodisman M.A.D."/>
        </authorList>
    </citation>
    <scope>NUCLEOTIDE SEQUENCE [LARGE SCALE GENOMIC DNA]</scope>
    <source>
        <strain evidence="2">233</strain>
        <tissue evidence="2">Head and thorax</tissue>
    </source>
</reference>
<dbReference type="Proteomes" id="UP001607302">
    <property type="component" value="Unassembled WGS sequence"/>
</dbReference>
<feature type="compositionally biased region" description="Basic and acidic residues" evidence="1">
    <location>
        <begin position="105"/>
        <end position="120"/>
    </location>
</feature>
<feature type="compositionally biased region" description="Basic and acidic residues" evidence="1">
    <location>
        <begin position="133"/>
        <end position="153"/>
    </location>
</feature>
<accession>A0ABD2AG25</accession>
<evidence type="ECO:0000313" key="2">
    <source>
        <dbReference type="EMBL" id="KAL2719559.1"/>
    </source>
</evidence>
<sequence>MSTTFQESKLTAGPLMEESKKNDTDSKTEEMISNIKREHDSTDDFERLEPENLLVGELGKKEEGGSFGKETKGEVKAEALEVEEKKKEKEVLATKKEEGEEEEEKGEKKEGESEEGKKSESSPATVSTSEPPRGQDHHHQPGHSTDLKVHTDHQLPSITKHSSFLNEGREGEEEEEEKALPATPPPSADIEKYNSMADPFQRPAGRTTSAEGFNPRAATVAFVETERAAASSAPSPQTLSTNSAENTVLLDLSSDNATDLLTSTKPDQTKMNFDQSVHPISKDTREKEPVVSSNLLDLDSFQSTTTAPPVPLTKLNTDNADLLSTSNHDTFEHIDDNLTKNDKTLDDRWKVNESVDVLPTIAKKDQNDVNVNDIIKETVATESTIKRKDQNDDKTINSGKNAESKGTSIASKTSTNVTQEVGKKDGRYFDKSRDKVQEIEIAAKEIFRDMGLVIIQSGSWTDDDLEMEFLGYLRLPTCTRSDFKY</sequence>
<gene>
    <name evidence="2" type="ORF">V1478_011021</name>
</gene>